<organism evidence="2 3">
    <name type="scientific">Rhizoctonia solani</name>
    <dbReference type="NCBI Taxonomy" id="456999"/>
    <lineage>
        <taxon>Eukaryota</taxon>
        <taxon>Fungi</taxon>
        <taxon>Dikarya</taxon>
        <taxon>Basidiomycota</taxon>
        <taxon>Agaricomycotina</taxon>
        <taxon>Agaricomycetes</taxon>
        <taxon>Cantharellales</taxon>
        <taxon>Ceratobasidiaceae</taxon>
        <taxon>Rhizoctonia</taxon>
    </lineage>
</organism>
<name>A0A8H2WYQ6_9AGAM</name>
<evidence type="ECO:0000313" key="3">
    <source>
        <dbReference type="Proteomes" id="UP000663850"/>
    </source>
</evidence>
<gene>
    <name evidence="2" type="ORF">RDB_LOCUS1567</name>
</gene>
<feature type="compositionally biased region" description="Polar residues" evidence="1">
    <location>
        <begin position="70"/>
        <end position="82"/>
    </location>
</feature>
<evidence type="ECO:0000313" key="2">
    <source>
        <dbReference type="EMBL" id="CAE6411478.1"/>
    </source>
</evidence>
<dbReference type="Proteomes" id="UP000663850">
    <property type="component" value="Unassembled WGS sequence"/>
</dbReference>
<dbReference type="AlphaFoldDB" id="A0A8H2WYQ6"/>
<evidence type="ECO:0000256" key="1">
    <source>
        <dbReference type="SAM" id="MobiDB-lite"/>
    </source>
</evidence>
<dbReference type="EMBL" id="CAJMWZ010000114">
    <property type="protein sequence ID" value="CAE6411478.1"/>
    <property type="molecule type" value="Genomic_DNA"/>
</dbReference>
<comment type="caution">
    <text evidence="2">The sequence shown here is derived from an EMBL/GenBank/DDBJ whole genome shotgun (WGS) entry which is preliminary data.</text>
</comment>
<accession>A0A8H2WYQ6</accession>
<proteinExistence type="predicted"/>
<feature type="region of interest" description="Disordered" evidence="1">
    <location>
        <begin position="70"/>
        <end position="102"/>
    </location>
</feature>
<reference evidence="2" key="1">
    <citation type="submission" date="2021-01" db="EMBL/GenBank/DDBJ databases">
        <authorList>
            <person name="Kaushik A."/>
        </authorList>
    </citation>
    <scope>NUCLEOTIDE SEQUENCE</scope>
    <source>
        <strain evidence="2">Type strain: AG8-Rh-89/</strain>
    </source>
</reference>
<protein>
    <submittedName>
        <fullName evidence="2">Uncharacterized protein</fullName>
    </submittedName>
</protein>
<sequence>MDPEDSCPEAYLKGEAGSLVSVPEIASFSAVSSDSEKLEQMEQVASGSTGSLEVCPEFGSVTTRGSSVLSITPSNSPVTSSCEPPLTAATSIPPWEASQPSGGPPLKFGASPIAGYARSCHTVDSLDITRCRRASEATRAGPSNVFAPRACKYSAIRGLRNLGLRGLELFKKVKW</sequence>